<sequence>MAYRDDFVSILELLSRAFDVVESKGFRRPVIVGGAAVELYTQGALVSGDIDIVTPWQVELEEALEGIGFVRSVGAGAFARGFQHLDLGFGVEIVGRTLMEGHADQDRILIIDLAGGGSVDFIAVEDLIADRMGQYNAPPTMRPDMLNQAAELLKLAEIIDKAYLDRRISEETAGDFGLSFLEEHIDAQNDT</sequence>
<dbReference type="RefSeq" id="WP_062960885.1">
    <property type="nucleotide sequence ID" value="NZ_JPWJ01000009.1"/>
</dbReference>
<dbReference type="EMBL" id="JPWJ01000009">
    <property type="protein sequence ID" value="RCK48054.1"/>
    <property type="molecule type" value="Genomic_DNA"/>
</dbReference>
<dbReference type="Proteomes" id="UP000252266">
    <property type="component" value="Unassembled WGS sequence"/>
</dbReference>
<protein>
    <recommendedName>
        <fullName evidence="3">Nucleotidyl transferase AbiEii toxin, Type IV TA system</fullName>
    </recommendedName>
</protein>
<proteinExistence type="predicted"/>
<reference evidence="1 2" key="1">
    <citation type="submission" date="2014-07" db="EMBL/GenBank/DDBJ databases">
        <title>Draft genome sequence of Thalassospira xiamenensis IB13.</title>
        <authorList>
            <person name="Lai Q."/>
            <person name="Shao Z."/>
        </authorList>
    </citation>
    <scope>NUCLEOTIDE SEQUENCE [LARGE SCALE GENOMIC DNA]</scope>
    <source>
        <strain evidence="1 2">IB13</strain>
    </source>
</reference>
<evidence type="ECO:0000313" key="2">
    <source>
        <dbReference type="Proteomes" id="UP000252266"/>
    </source>
</evidence>
<organism evidence="1 2">
    <name type="scientific">Thalassospira xiamenensis</name>
    <dbReference type="NCBI Taxonomy" id="220697"/>
    <lineage>
        <taxon>Bacteria</taxon>
        <taxon>Pseudomonadati</taxon>
        <taxon>Pseudomonadota</taxon>
        <taxon>Alphaproteobacteria</taxon>
        <taxon>Rhodospirillales</taxon>
        <taxon>Thalassospiraceae</taxon>
        <taxon>Thalassospira</taxon>
    </lineage>
</organism>
<evidence type="ECO:0000313" key="1">
    <source>
        <dbReference type="EMBL" id="RCK48054.1"/>
    </source>
</evidence>
<gene>
    <name evidence="1" type="ORF">TH44_16065</name>
</gene>
<evidence type="ECO:0008006" key="3">
    <source>
        <dbReference type="Google" id="ProtNLM"/>
    </source>
</evidence>
<accession>A0A367X2Z6</accession>
<dbReference type="AlphaFoldDB" id="A0A367X2Z6"/>
<name>A0A367X2Z6_9PROT</name>
<comment type="caution">
    <text evidence="1">The sequence shown here is derived from an EMBL/GenBank/DDBJ whole genome shotgun (WGS) entry which is preliminary data.</text>
</comment>